<dbReference type="GO" id="GO:0003908">
    <property type="term" value="F:methylated-DNA-[protein]-cysteine S-methyltransferase activity"/>
    <property type="evidence" value="ECO:0007669"/>
    <property type="project" value="UniProtKB-UniRule"/>
</dbReference>
<dbReference type="HAMAP" id="MF_00772">
    <property type="entry name" value="OGT"/>
    <property type="match status" value="1"/>
</dbReference>
<dbReference type="GO" id="GO:0006307">
    <property type="term" value="P:DNA alkylation repair"/>
    <property type="evidence" value="ECO:0007669"/>
    <property type="project" value="UniProtKB-UniRule"/>
</dbReference>
<gene>
    <name evidence="12" type="ORF">SAMN04489717_0267</name>
</gene>
<comment type="subcellular location">
    <subcellularLocation>
        <location evidence="9">Cytoplasm</location>
    </subcellularLocation>
</comment>
<evidence type="ECO:0000259" key="11">
    <source>
        <dbReference type="Pfam" id="PF02870"/>
    </source>
</evidence>
<evidence type="ECO:0000256" key="4">
    <source>
        <dbReference type="ARBA" id="ARBA00022603"/>
    </source>
</evidence>
<comment type="miscellaneous">
    <text evidence="9">This enzyme catalyzes only one turnover and therefore is not strictly catalytic. According to one definition, an enzyme is a biocatalyst that acts repeatedly and over many reaction cycles.</text>
</comment>
<evidence type="ECO:0000313" key="12">
    <source>
        <dbReference type="EMBL" id="SDR72401.1"/>
    </source>
</evidence>
<sequence length="169" mass="18001">MTSQTSATTTHTCTIGSPVGALTLRSNGTHLTQLHFTGDAPLDRGDLNDDPVLTAAVEQLDAYFAGERTEFDLPLDPGGTAFQRRVWAALREIPYAETETYGELARRIGSPTASRAVGAANGQNPIAIVVPCHRVVGANGKLVGFGGGVDRKVVLLEREAKVRLERDFG</sequence>
<evidence type="ECO:0000256" key="2">
    <source>
        <dbReference type="ARBA" id="ARBA00008711"/>
    </source>
</evidence>
<dbReference type="SUPFAM" id="SSF53155">
    <property type="entry name" value="Methylated DNA-protein cysteine methyltransferase domain"/>
    <property type="match status" value="1"/>
</dbReference>
<dbReference type="PROSITE" id="PS00374">
    <property type="entry name" value="MGMT"/>
    <property type="match status" value="1"/>
</dbReference>
<evidence type="ECO:0000259" key="10">
    <source>
        <dbReference type="Pfam" id="PF01035"/>
    </source>
</evidence>
<dbReference type="InterPro" id="IPR008332">
    <property type="entry name" value="MethylG_MeTrfase_N"/>
</dbReference>
<dbReference type="InterPro" id="IPR001497">
    <property type="entry name" value="MethylDNA_cys_MeTrfase_AS"/>
</dbReference>
<dbReference type="STRING" id="117157.SAMN04489717_0267"/>
<feature type="active site" description="Nucleophile; methyl group acceptor" evidence="9">
    <location>
        <position position="132"/>
    </location>
</feature>
<evidence type="ECO:0000256" key="5">
    <source>
        <dbReference type="ARBA" id="ARBA00022679"/>
    </source>
</evidence>
<comment type="function">
    <text evidence="9">Involved in the cellular defense against the biological effects of O6-methylguanine (O6-MeG) and O4-methylthymine (O4-MeT) in DNA. Repairs the methylated nucleobase in DNA by stoichiometrically transferring the methyl group to a cysteine residue in the enzyme. This is a suicide reaction: the enzyme is irreversibly inactivated.</text>
</comment>
<keyword evidence="5 9" id="KW-0808">Transferase</keyword>
<evidence type="ECO:0000256" key="6">
    <source>
        <dbReference type="ARBA" id="ARBA00022763"/>
    </source>
</evidence>
<dbReference type="Pfam" id="PF02870">
    <property type="entry name" value="Methyltransf_1N"/>
    <property type="match status" value="1"/>
</dbReference>
<comment type="similarity">
    <text evidence="2 9">Belongs to the MGMT family.</text>
</comment>
<dbReference type="GO" id="GO:0005737">
    <property type="term" value="C:cytoplasm"/>
    <property type="evidence" value="ECO:0007669"/>
    <property type="project" value="UniProtKB-SubCell"/>
</dbReference>
<comment type="catalytic activity">
    <reaction evidence="8 9">
        <text>a 6-O-methyl-2'-deoxyguanosine in DNA + L-cysteinyl-[protein] = S-methyl-L-cysteinyl-[protein] + a 2'-deoxyguanosine in DNA</text>
        <dbReference type="Rhea" id="RHEA:24000"/>
        <dbReference type="Rhea" id="RHEA-COMP:10131"/>
        <dbReference type="Rhea" id="RHEA-COMP:10132"/>
        <dbReference type="Rhea" id="RHEA-COMP:11367"/>
        <dbReference type="Rhea" id="RHEA-COMP:11368"/>
        <dbReference type="ChEBI" id="CHEBI:29950"/>
        <dbReference type="ChEBI" id="CHEBI:82612"/>
        <dbReference type="ChEBI" id="CHEBI:85445"/>
        <dbReference type="ChEBI" id="CHEBI:85448"/>
        <dbReference type="EC" id="2.1.1.63"/>
    </reaction>
</comment>
<dbReference type="AlphaFoldDB" id="A0A1H1LCT1"/>
<dbReference type="Gene3D" id="1.10.10.10">
    <property type="entry name" value="Winged helix-like DNA-binding domain superfamily/Winged helix DNA-binding domain"/>
    <property type="match status" value="1"/>
</dbReference>
<feature type="domain" description="Methylated-DNA-[protein]-cysteine S-methyltransferase DNA binding" evidence="10">
    <location>
        <begin position="81"/>
        <end position="160"/>
    </location>
</feature>
<name>A0A1H1LCT1_9ACTN</name>
<evidence type="ECO:0000313" key="13">
    <source>
        <dbReference type="Proteomes" id="UP000198983"/>
    </source>
</evidence>
<dbReference type="PANTHER" id="PTHR10815">
    <property type="entry name" value="METHYLATED-DNA--PROTEIN-CYSTEINE METHYLTRANSFERASE"/>
    <property type="match status" value="1"/>
</dbReference>
<keyword evidence="7 9" id="KW-0234">DNA repair</keyword>
<dbReference type="Proteomes" id="UP000198983">
    <property type="component" value="Chromosome I"/>
</dbReference>
<feature type="domain" description="Methylguanine DNA methyltransferase ribonuclease-like" evidence="11">
    <location>
        <begin position="15"/>
        <end position="77"/>
    </location>
</feature>
<dbReference type="NCBIfam" id="TIGR00589">
    <property type="entry name" value="ogt"/>
    <property type="match status" value="1"/>
</dbReference>
<dbReference type="EC" id="2.1.1.63" evidence="9"/>
<dbReference type="InterPro" id="IPR023546">
    <property type="entry name" value="MGMT"/>
</dbReference>
<dbReference type="Pfam" id="PF01035">
    <property type="entry name" value="DNA_binding_1"/>
    <property type="match status" value="1"/>
</dbReference>
<keyword evidence="3 9" id="KW-0963">Cytoplasm</keyword>
<keyword evidence="13" id="KW-1185">Reference proteome</keyword>
<evidence type="ECO:0000256" key="1">
    <source>
        <dbReference type="ARBA" id="ARBA00001286"/>
    </source>
</evidence>
<dbReference type="CDD" id="cd06445">
    <property type="entry name" value="ATase"/>
    <property type="match status" value="1"/>
</dbReference>
<evidence type="ECO:0000256" key="8">
    <source>
        <dbReference type="ARBA" id="ARBA00049348"/>
    </source>
</evidence>
<dbReference type="InterPro" id="IPR036217">
    <property type="entry name" value="MethylDNA_cys_MeTrfase_DNAb"/>
</dbReference>
<accession>A0A1H1LCT1</accession>
<protein>
    <recommendedName>
        <fullName evidence="9">Methylated-DNA--protein-cysteine methyltransferase</fullName>
        <ecNumber evidence="9">2.1.1.63</ecNumber>
    </recommendedName>
    <alternativeName>
        <fullName evidence="9">6-O-methylguanine-DNA methyltransferase</fullName>
        <shortName evidence="9">MGMT</shortName>
    </alternativeName>
    <alternativeName>
        <fullName evidence="9">O-6-methylguanine-DNA-alkyltransferase</fullName>
    </alternativeName>
</protein>
<dbReference type="SUPFAM" id="SSF46767">
    <property type="entry name" value="Methylated DNA-protein cysteine methyltransferase, C-terminal domain"/>
    <property type="match status" value="1"/>
</dbReference>
<dbReference type="InterPro" id="IPR036388">
    <property type="entry name" value="WH-like_DNA-bd_sf"/>
</dbReference>
<dbReference type="RefSeq" id="WP_092649792.1">
    <property type="nucleotide sequence ID" value="NZ_LT629732.1"/>
</dbReference>
<dbReference type="InterPro" id="IPR014048">
    <property type="entry name" value="MethylDNA_cys_MeTrfase_DNA-bd"/>
</dbReference>
<dbReference type="InterPro" id="IPR036631">
    <property type="entry name" value="MGMT_N_sf"/>
</dbReference>
<evidence type="ECO:0000256" key="7">
    <source>
        <dbReference type="ARBA" id="ARBA00023204"/>
    </source>
</evidence>
<evidence type="ECO:0000256" key="9">
    <source>
        <dbReference type="HAMAP-Rule" id="MF_00772"/>
    </source>
</evidence>
<dbReference type="PANTHER" id="PTHR10815:SF5">
    <property type="entry name" value="METHYLATED-DNA--PROTEIN-CYSTEINE METHYLTRANSFERASE"/>
    <property type="match status" value="1"/>
</dbReference>
<dbReference type="OrthoDB" id="9802228at2"/>
<proteinExistence type="inferred from homology"/>
<reference evidence="12 13" key="1">
    <citation type="submission" date="2016-10" db="EMBL/GenBank/DDBJ databases">
        <authorList>
            <person name="de Groot N.N."/>
        </authorList>
    </citation>
    <scope>NUCLEOTIDE SEQUENCE [LARGE SCALE GENOMIC DNA]</scope>
    <source>
        <strain evidence="12 13">DSM 22024</strain>
    </source>
</reference>
<keyword evidence="4 9" id="KW-0489">Methyltransferase</keyword>
<organism evidence="12 13">
    <name type="scientific">Actinopolymorpha singaporensis</name>
    <dbReference type="NCBI Taxonomy" id="117157"/>
    <lineage>
        <taxon>Bacteria</taxon>
        <taxon>Bacillati</taxon>
        <taxon>Actinomycetota</taxon>
        <taxon>Actinomycetes</taxon>
        <taxon>Propionibacteriales</taxon>
        <taxon>Actinopolymorphaceae</taxon>
        <taxon>Actinopolymorpha</taxon>
    </lineage>
</organism>
<comment type="catalytic activity">
    <reaction evidence="1 9">
        <text>a 4-O-methyl-thymidine in DNA + L-cysteinyl-[protein] = a thymidine in DNA + S-methyl-L-cysteinyl-[protein]</text>
        <dbReference type="Rhea" id="RHEA:53428"/>
        <dbReference type="Rhea" id="RHEA-COMP:10131"/>
        <dbReference type="Rhea" id="RHEA-COMP:10132"/>
        <dbReference type="Rhea" id="RHEA-COMP:13555"/>
        <dbReference type="Rhea" id="RHEA-COMP:13556"/>
        <dbReference type="ChEBI" id="CHEBI:29950"/>
        <dbReference type="ChEBI" id="CHEBI:82612"/>
        <dbReference type="ChEBI" id="CHEBI:137386"/>
        <dbReference type="ChEBI" id="CHEBI:137387"/>
        <dbReference type="EC" id="2.1.1.63"/>
    </reaction>
</comment>
<keyword evidence="6 9" id="KW-0227">DNA damage</keyword>
<evidence type="ECO:0000256" key="3">
    <source>
        <dbReference type="ARBA" id="ARBA00022490"/>
    </source>
</evidence>
<dbReference type="EMBL" id="LT629732">
    <property type="protein sequence ID" value="SDR72401.1"/>
    <property type="molecule type" value="Genomic_DNA"/>
</dbReference>
<dbReference type="Gene3D" id="3.30.160.70">
    <property type="entry name" value="Methylated DNA-protein cysteine methyltransferase domain"/>
    <property type="match status" value="1"/>
</dbReference>
<dbReference type="FunFam" id="1.10.10.10:FF:000214">
    <property type="entry name" value="Methylated-DNA--protein-cysteine methyltransferase"/>
    <property type="match status" value="1"/>
</dbReference>
<dbReference type="GO" id="GO:0032259">
    <property type="term" value="P:methylation"/>
    <property type="evidence" value="ECO:0007669"/>
    <property type="project" value="UniProtKB-KW"/>
</dbReference>